<evidence type="ECO:0000256" key="2">
    <source>
        <dbReference type="ARBA" id="ARBA00022729"/>
    </source>
</evidence>
<dbReference type="InterPro" id="IPR011330">
    <property type="entry name" value="Glyco_hydro/deAcase_b/a-brl"/>
</dbReference>
<reference evidence="5 6" key="1">
    <citation type="submission" date="2017-04" db="EMBL/GenBank/DDBJ databases">
        <authorList>
            <person name="Afonso C.L."/>
            <person name="Miller P.J."/>
            <person name="Scott M.A."/>
            <person name="Spackman E."/>
            <person name="Goraichik I."/>
            <person name="Dimitrov K.M."/>
            <person name="Suarez D.L."/>
            <person name="Swayne D.E."/>
        </authorList>
    </citation>
    <scope>NUCLEOTIDE SEQUENCE [LARGE SCALE GENOMIC DNA]</scope>
    <source>
        <strain evidence="5 6">KR-140</strain>
    </source>
</reference>
<sequence>MTYRRRTAPLAALCLFLTASLSACANDPGLNQGPSQNAAAAADTLGAFQLTLGNPASGSLSAQGLHPQAKLKPIFPVDTVDVQSSRSGVYDDDLANRRYLWISFDLTNVSKTTFSNLSLIAYAPAQGSVAGTAISGLINPQGQPYTNSIVARNIRPGEWLKTAPTEFSSFGFTALTEDEAQRLEDKGRQKGLLERGDDVLEYGFNVLNSATGSQVLRPGEKGTLTLVVKLPLVDENTPREFSMNLLLSQSNRERVTRLVGETTASAAARAASTGAEELALIGDLDKDRAPGGLKTVRIPNVRLTTGAKPVYLVDNEPEPQGCLGGVTPNSLGAQATATSPGPMITFITDDASKADKTKLLPLFKAKGIVATSAVISGQMTNPDPYFLGLEGVRELKQAGWEIVSHTVSHPDMTTLSDEDLLREVRDSKKELALFGFNTDTLVYPYGQQDARVRAVVCKYFRHGVLAWGEGNTLPLTTNYQIGRYALGAYANGTWGTLDFYKATVDQAVKNKDWLVFMIHPGDELHTDQQQEYLSQTIDYIKGKGVPVVTMGEALRRMGR</sequence>
<gene>
    <name evidence="5" type="ORF">SAMN00790413_05550</name>
</gene>
<dbReference type="CDD" id="cd10970">
    <property type="entry name" value="CE4_DAC_u1_6s"/>
    <property type="match status" value="1"/>
</dbReference>
<dbReference type="GO" id="GO:0005576">
    <property type="term" value="C:extracellular region"/>
    <property type="evidence" value="ECO:0007669"/>
    <property type="project" value="UniProtKB-SubCell"/>
</dbReference>
<feature type="chain" id="PRO_5013048738" evidence="3">
    <location>
        <begin position="26"/>
        <end position="559"/>
    </location>
</feature>
<proteinExistence type="predicted"/>
<evidence type="ECO:0000256" key="1">
    <source>
        <dbReference type="ARBA" id="ARBA00004613"/>
    </source>
</evidence>
<dbReference type="AlphaFoldDB" id="A0A1W1UIB1"/>
<dbReference type="Gene3D" id="3.20.20.370">
    <property type="entry name" value="Glycoside hydrolase/deacetylase"/>
    <property type="match status" value="1"/>
</dbReference>
<feature type="signal peptide" evidence="3">
    <location>
        <begin position="1"/>
        <end position="25"/>
    </location>
</feature>
<dbReference type="GO" id="GO:0016810">
    <property type="term" value="F:hydrolase activity, acting on carbon-nitrogen (but not peptide) bonds"/>
    <property type="evidence" value="ECO:0007669"/>
    <property type="project" value="InterPro"/>
</dbReference>
<comment type="subcellular location">
    <subcellularLocation>
        <location evidence="1">Secreted</location>
    </subcellularLocation>
</comment>
<dbReference type="PANTHER" id="PTHR34216">
    <property type="match status" value="1"/>
</dbReference>
<dbReference type="STRING" id="695939.SAMN00790413_05550"/>
<feature type="domain" description="NodB homology" evidence="4">
    <location>
        <begin position="342"/>
        <end position="548"/>
    </location>
</feature>
<dbReference type="InterPro" id="IPR051398">
    <property type="entry name" value="Polysacch_Deacetylase"/>
</dbReference>
<dbReference type="Proteomes" id="UP000192582">
    <property type="component" value="Unassembled WGS sequence"/>
</dbReference>
<name>A0A1W1UIB1_9DEIO</name>
<dbReference type="RefSeq" id="WP_084045749.1">
    <property type="nucleotide sequence ID" value="NZ_FWWU01000004.1"/>
</dbReference>
<evidence type="ECO:0000313" key="5">
    <source>
        <dbReference type="EMBL" id="SMB80504.1"/>
    </source>
</evidence>
<dbReference type="InterPro" id="IPR002509">
    <property type="entry name" value="NODB_dom"/>
</dbReference>
<evidence type="ECO:0000259" key="4">
    <source>
        <dbReference type="PROSITE" id="PS51677"/>
    </source>
</evidence>
<dbReference type="PROSITE" id="PS51677">
    <property type="entry name" value="NODB"/>
    <property type="match status" value="1"/>
</dbReference>
<accession>A0A1W1UIB1</accession>
<protein>
    <submittedName>
        <fullName evidence="5">Peptidoglycan/xylan/chitin deacetylase, PgdA/CDA1 family</fullName>
    </submittedName>
</protein>
<dbReference type="PANTHER" id="PTHR34216:SF3">
    <property type="entry name" value="POLY-BETA-1,6-N-ACETYL-D-GLUCOSAMINE N-DEACETYLASE"/>
    <property type="match status" value="1"/>
</dbReference>
<dbReference type="Pfam" id="PF01522">
    <property type="entry name" value="Polysacc_deac_1"/>
    <property type="match status" value="1"/>
</dbReference>
<keyword evidence="2 3" id="KW-0732">Signal</keyword>
<dbReference type="OrthoDB" id="9778320at2"/>
<keyword evidence="6" id="KW-1185">Reference proteome</keyword>
<evidence type="ECO:0000313" key="6">
    <source>
        <dbReference type="Proteomes" id="UP000192582"/>
    </source>
</evidence>
<dbReference type="SUPFAM" id="SSF88713">
    <property type="entry name" value="Glycoside hydrolase/deacetylase"/>
    <property type="match status" value="1"/>
</dbReference>
<organism evidence="5 6">
    <name type="scientific">Deinococcus hopiensis KR-140</name>
    <dbReference type="NCBI Taxonomy" id="695939"/>
    <lineage>
        <taxon>Bacteria</taxon>
        <taxon>Thermotogati</taxon>
        <taxon>Deinococcota</taxon>
        <taxon>Deinococci</taxon>
        <taxon>Deinococcales</taxon>
        <taxon>Deinococcaceae</taxon>
        <taxon>Deinococcus</taxon>
    </lineage>
</organism>
<dbReference type="GO" id="GO:0005975">
    <property type="term" value="P:carbohydrate metabolic process"/>
    <property type="evidence" value="ECO:0007669"/>
    <property type="project" value="InterPro"/>
</dbReference>
<evidence type="ECO:0000256" key="3">
    <source>
        <dbReference type="SAM" id="SignalP"/>
    </source>
</evidence>
<dbReference type="PROSITE" id="PS51257">
    <property type="entry name" value="PROKAR_LIPOPROTEIN"/>
    <property type="match status" value="1"/>
</dbReference>
<dbReference type="EMBL" id="FWWU01000004">
    <property type="protein sequence ID" value="SMB80504.1"/>
    <property type="molecule type" value="Genomic_DNA"/>
</dbReference>